<dbReference type="GO" id="GO:0004930">
    <property type="term" value="F:G protein-coupled receptor activity"/>
    <property type="evidence" value="ECO:0007669"/>
    <property type="project" value="InterPro"/>
</dbReference>
<keyword evidence="3 6" id="KW-1133">Transmembrane helix</keyword>
<dbReference type="EMBL" id="CAJOBA010054797">
    <property type="protein sequence ID" value="CAF4277793.1"/>
    <property type="molecule type" value="Genomic_DNA"/>
</dbReference>
<dbReference type="InterPro" id="IPR017452">
    <property type="entry name" value="GPCR_Rhodpsn_7TM"/>
</dbReference>
<feature type="transmembrane region" description="Helical" evidence="6">
    <location>
        <begin position="94"/>
        <end position="120"/>
    </location>
</feature>
<organism evidence="9 10">
    <name type="scientific">Didymodactylos carnosus</name>
    <dbReference type="NCBI Taxonomy" id="1234261"/>
    <lineage>
        <taxon>Eukaryota</taxon>
        <taxon>Metazoa</taxon>
        <taxon>Spiralia</taxon>
        <taxon>Gnathifera</taxon>
        <taxon>Rotifera</taxon>
        <taxon>Eurotatoria</taxon>
        <taxon>Bdelloidea</taxon>
        <taxon>Philodinida</taxon>
        <taxon>Philodinidae</taxon>
        <taxon>Didymodactylos</taxon>
    </lineage>
</organism>
<dbReference type="CDD" id="cd00637">
    <property type="entry name" value="7tm_classA_rhodopsin-like"/>
    <property type="match status" value="1"/>
</dbReference>
<comment type="caution">
    <text evidence="9">The sequence shown here is derived from an EMBL/GenBank/DDBJ whole genome shotgun (WGS) entry which is preliminary data.</text>
</comment>
<feature type="transmembrane region" description="Helical" evidence="6">
    <location>
        <begin position="12"/>
        <end position="32"/>
    </location>
</feature>
<proteinExistence type="predicted"/>
<dbReference type="Gene3D" id="1.20.1070.10">
    <property type="entry name" value="Rhodopsin 7-helix transmembrane proteins"/>
    <property type="match status" value="1"/>
</dbReference>
<feature type="domain" description="G-protein coupled receptors family 1 profile" evidence="7">
    <location>
        <begin position="1"/>
        <end position="216"/>
    </location>
</feature>
<dbReference type="PROSITE" id="PS50262">
    <property type="entry name" value="G_PROTEIN_RECEP_F1_2"/>
    <property type="match status" value="1"/>
</dbReference>
<protein>
    <recommendedName>
        <fullName evidence="7">G-protein coupled receptors family 1 profile domain-containing protein</fullName>
    </recommendedName>
</protein>
<evidence type="ECO:0000256" key="5">
    <source>
        <dbReference type="SAM" id="MobiDB-lite"/>
    </source>
</evidence>
<evidence type="ECO:0000313" key="10">
    <source>
        <dbReference type="Proteomes" id="UP000682733"/>
    </source>
</evidence>
<dbReference type="SUPFAM" id="SSF81321">
    <property type="entry name" value="Family A G protein-coupled receptor-like"/>
    <property type="match status" value="1"/>
</dbReference>
<feature type="transmembrane region" description="Helical" evidence="6">
    <location>
        <begin position="193"/>
        <end position="217"/>
    </location>
</feature>
<dbReference type="Proteomes" id="UP000677228">
    <property type="component" value="Unassembled WGS sequence"/>
</dbReference>
<dbReference type="AlphaFoldDB" id="A0A8S2TAU0"/>
<dbReference type="Proteomes" id="UP000682733">
    <property type="component" value="Unassembled WGS sequence"/>
</dbReference>
<evidence type="ECO:0000256" key="1">
    <source>
        <dbReference type="ARBA" id="ARBA00004370"/>
    </source>
</evidence>
<feature type="transmembrane region" description="Helical" evidence="6">
    <location>
        <begin position="153"/>
        <end position="172"/>
    </location>
</feature>
<feature type="region of interest" description="Disordered" evidence="5">
    <location>
        <begin position="321"/>
        <end position="342"/>
    </location>
</feature>
<comment type="subcellular location">
    <subcellularLocation>
        <location evidence="1">Membrane</location>
    </subcellularLocation>
</comment>
<gene>
    <name evidence="8" type="ORF">OVA965_LOCUS36376</name>
    <name evidence="9" type="ORF">TMI583_LOCUS37386</name>
</gene>
<dbReference type="GO" id="GO:0016020">
    <property type="term" value="C:membrane"/>
    <property type="evidence" value="ECO:0007669"/>
    <property type="project" value="UniProtKB-SubCell"/>
</dbReference>
<evidence type="ECO:0000313" key="8">
    <source>
        <dbReference type="EMBL" id="CAF1488287.1"/>
    </source>
</evidence>
<dbReference type="Pfam" id="PF00001">
    <property type="entry name" value="7tm_1"/>
    <property type="match status" value="1"/>
</dbReference>
<keyword evidence="2 6" id="KW-0812">Transmembrane</keyword>
<evidence type="ECO:0000259" key="7">
    <source>
        <dbReference type="PROSITE" id="PS50262"/>
    </source>
</evidence>
<evidence type="ECO:0000256" key="2">
    <source>
        <dbReference type="ARBA" id="ARBA00022692"/>
    </source>
</evidence>
<accession>A0A8S2TAU0</accession>
<dbReference type="EMBL" id="CAJNOK010032843">
    <property type="protein sequence ID" value="CAF1488287.1"/>
    <property type="molecule type" value="Genomic_DNA"/>
</dbReference>
<name>A0A8S2TAU0_9BILA</name>
<sequence>MSSRKSLKKLHNHVIIAMLIINFIITSTELPITLSFLHHGIVFPATDGFCKFWTFYNFSLQVTSEFLMTFASIERHLLVFHLHLVNGTRLRRIILHYIPLIFCLSYVWIFYFSTIIVYPYCKNSFSYTVMLCGLPCFEFTIPLGTYDWFADNLTTAALTALFSLLLLLRFVLQQRRMKRTFKWHRNRKIVLQLITIATLYTIFWTPLSIVALIQIIWIPTFLQDFQTEYLYYFPYVVLILRQECKCDGNSGVGGQQVTSAKTADKRVTRITRAQILPMNTIKTRYLLNVVSRYSDITANDITARQYRERHYRKTLPRTTLPRTTIPRTTLPRTTIPRTTLPRTTIPRTTLPRIQKTTLPRIQRTTLPRRLVCWKSRINEAGFVFCTSCFQT</sequence>
<dbReference type="InterPro" id="IPR000276">
    <property type="entry name" value="GPCR_Rhodpsn"/>
</dbReference>
<evidence type="ECO:0000256" key="6">
    <source>
        <dbReference type="SAM" id="Phobius"/>
    </source>
</evidence>
<evidence type="ECO:0000313" key="9">
    <source>
        <dbReference type="EMBL" id="CAF4277793.1"/>
    </source>
</evidence>
<reference evidence="9" key="1">
    <citation type="submission" date="2021-02" db="EMBL/GenBank/DDBJ databases">
        <authorList>
            <person name="Nowell W R."/>
        </authorList>
    </citation>
    <scope>NUCLEOTIDE SEQUENCE</scope>
</reference>
<evidence type="ECO:0000256" key="4">
    <source>
        <dbReference type="ARBA" id="ARBA00023136"/>
    </source>
</evidence>
<evidence type="ECO:0000256" key="3">
    <source>
        <dbReference type="ARBA" id="ARBA00022989"/>
    </source>
</evidence>
<keyword evidence="4 6" id="KW-0472">Membrane</keyword>